<dbReference type="eggNOG" id="COG1309">
    <property type="taxonomic scope" value="Bacteria"/>
</dbReference>
<name>F5XSG9_MICPN</name>
<dbReference type="GO" id="GO:0003677">
    <property type="term" value="F:DNA binding"/>
    <property type="evidence" value="ECO:0007669"/>
    <property type="project" value="UniProtKB-UniRule"/>
</dbReference>
<proteinExistence type="predicted"/>
<feature type="DNA-binding region" description="H-T-H motif" evidence="2">
    <location>
        <begin position="35"/>
        <end position="54"/>
    </location>
</feature>
<dbReference type="Proteomes" id="UP000007947">
    <property type="component" value="Chromosome"/>
</dbReference>
<dbReference type="InterPro" id="IPR001647">
    <property type="entry name" value="HTH_TetR"/>
</dbReference>
<evidence type="ECO:0000259" key="4">
    <source>
        <dbReference type="PROSITE" id="PS50977"/>
    </source>
</evidence>
<protein>
    <submittedName>
        <fullName evidence="5">Putative TetR family transcriptional regulator</fullName>
    </submittedName>
</protein>
<dbReference type="InterPro" id="IPR009057">
    <property type="entry name" value="Homeodomain-like_sf"/>
</dbReference>
<dbReference type="EMBL" id="AP012204">
    <property type="protein sequence ID" value="BAK34850.1"/>
    <property type="molecule type" value="Genomic_DNA"/>
</dbReference>
<keyword evidence="1 2" id="KW-0238">DNA-binding</keyword>
<evidence type="ECO:0000256" key="3">
    <source>
        <dbReference type="SAM" id="MobiDB-lite"/>
    </source>
</evidence>
<evidence type="ECO:0000256" key="2">
    <source>
        <dbReference type="PROSITE-ProRule" id="PRU00335"/>
    </source>
</evidence>
<evidence type="ECO:0000313" key="5">
    <source>
        <dbReference type="EMBL" id="BAK34850.1"/>
    </source>
</evidence>
<evidence type="ECO:0000313" key="6">
    <source>
        <dbReference type="Proteomes" id="UP000007947"/>
    </source>
</evidence>
<dbReference type="SUPFAM" id="SSF46689">
    <property type="entry name" value="Homeodomain-like"/>
    <property type="match status" value="1"/>
</dbReference>
<dbReference type="SUPFAM" id="SSF48498">
    <property type="entry name" value="Tetracyclin repressor-like, C-terminal domain"/>
    <property type="match status" value="1"/>
</dbReference>
<sequence length="262" mass="28292">MTVTSPGSFHVGLTPDRVIDAAVELTRESHLMSWSIRDLATRLGVAASVIYHHVGGKDLLCRRVVERMLVRIEPPAEDLPWQEWFRTLLCSAGPRAAEYPGTAKWMLMHGPTLPAVLPVLEAGMSVLDRAGFGDRAGLGYAVLLNNAMLTVSMSDDRLQHEGDGPRDHATMMAEFQEMPTASAGVRVMGQSLIRPFAEGGETAARVRWDYYRFVVDTTIAGLDVALQSGFRSSVPSPAAPSAAVRHDATSRTDAGHPGCDGV</sequence>
<feature type="compositionally biased region" description="Basic and acidic residues" evidence="3">
    <location>
        <begin position="244"/>
        <end position="254"/>
    </location>
</feature>
<keyword evidence="6" id="KW-1185">Reference proteome</keyword>
<feature type="domain" description="HTH tetR-type" evidence="4">
    <location>
        <begin position="12"/>
        <end position="72"/>
    </location>
</feature>
<dbReference type="RefSeq" id="WP_013862730.1">
    <property type="nucleotide sequence ID" value="NC_015635.1"/>
</dbReference>
<accession>F5XSG9</accession>
<dbReference type="AlphaFoldDB" id="F5XSG9"/>
<feature type="compositionally biased region" description="Low complexity" evidence="3">
    <location>
        <begin position="232"/>
        <end position="243"/>
    </location>
</feature>
<organism evidence="5 6">
    <name type="scientific">Microlunatus phosphovorus (strain ATCC 700054 / DSM 10555 / JCM 9379 / NBRC 101784 / NCIMB 13414 / VKM Ac-1990 / NM-1)</name>
    <dbReference type="NCBI Taxonomy" id="1032480"/>
    <lineage>
        <taxon>Bacteria</taxon>
        <taxon>Bacillati</taxon>
        <taxon>Actinomycetota</taxon>
        <taxon>Actinomycetes</taxon>
        <taxon>Propionibacteriales</taxon>
        <taxon>Propionibacteriaceae</taxon>
        <taxon>Microlunatus</taxon>
    </lineage>
</organism>
<reference evidence="5 6" key="1">
    <citation type="submission" date="2011-05" db="EMBL/GenBank/DDBJ databases">
        <title>Whole genome sequence of Microlunatus phosphovorus NM-1.</title>
        <authorList>
            <person name="Hosoyama A."/>
            <person name="Sasaki K."/>
            <person name="Harada T."/>
            <person name="Igarashi R."/>
            <person name="Kawakoshi A."/>
            <person name="Sasagawa M."/>
            <person name="Fukada J."/>
            <person name="Nakamura S."/>
            <person name="Katano Y."/>
            <person name="Hanada S."/>
            <person name="Kamagata Y."/>
            <person name="Nakamura N."/>
            <person name="Yamazaki S."/>
            <person name="Fujita N."/>
        </authorList>
    </citation>
    <scope>NUCLEOTIDE SEQUENCE [LARGE SCALE GENOMIC DNA]</scope>
    <source>
        <strain evidence="6">ATCC 700054 / DSM 10555 / JCM 9379 / NBRC 101784 / NCIMB 13414 / VKM Ac-1990 / NM-1</strain>
    </source>
</reference>
<feature type="region of interest" description="Disordered" evidence="3">
    <location>
        <begin position="231"/>
        <end position="262"/>
    </location>
</feature>
<dbReference type="Gene3D" id="1.10.357.10">
    <property type="entry name" value="Tetracycline Repressor, domain 2"/>
    <property type="match status" value="1"/>
</dbReference>
<dbReference type="InterPro" id="IPR036271">
    <property type="entry name" value="Tet_transcr_reg_TetR-rel_C_sf"/>
</dbReference>
<gene>
    <name evidence="5" type="ordered locus">MLP_18360</name>
</gene>
<evidence type="ECO:0000256" key="1">
    <source>
        <dbReference type="ARBA" id="ARBA00023125"/>
    </source>
</evidence>
<dbReference type="PROSITE" id="PS50977">
    <property type="entry name" value="HTH_TETR_2"/>
    <property type="match status" value="1"/>
</dbReference>
<dbReference type="KEGG" id="mph:MLP_18360"/>
<dbReference type="STRING" id="1032480.MLP_18360"/>
<dbReference type="HOGENOM" id="CLU_069543_4_0_11"/>